<evidence type="ECO:0000256" key="6">
    <source>
        <dbReference type="SAM" id="Phobius"/>
    </source>
</evidence>
<evidence type="ECO:0000259" key="7">
    <source>
        <dbReference type="PROSITE" id="PS51007"/>
    </source>
</evidence>
<dbReference type="KEGG" id="rhd:R2APBS1_3644"/>
<feature type="domain" description="Cytochrome c" evidence="7">
    <location>
        <begin position="316"/>
        <end position="406"/>
    </location>
</feature>
<feature type="binding site" description="covalent" evidence="4">
    <location>
        <position position="64"/>
    </location>
    <ligand>
        <name>heme c</name>
        <dbReference type="ChEBI" id="CHEBI:61717"/>
        <label>1</label>
    </ligand>
</feature>
<evidence type="ECO:0000256" key="4">
    <source>
        <dbReference type="PIRSR" id="PIRSR000018-50"/>
    </source>
</evidence>
<feature type="binding site" description="axial binding residue" evidence="5">
    <location>
        <position position="333"/>
    </location>
    <ligand>
        <name>heme c</name>
        <dbReference type="ChEBI" id="CHEBI:61717"/>
        <label>3</label>
    </ligand>
    <ligandPart>
        <name>Fe</name>
        <dbReference type="ChEBI" id="CHEBI:18248"/>
    </ligandPart>
</feature>
<gene>
    <name evidence="8" type="ORF">R2APBS1_3644</name>
</gene>
<dbReference type="GO" id="GO:0016020">
    <property type="term" value="C:membrane"/>
    <property type="evidence" value="ECO:0007669"/>
    <property type="project" value="InterPro"/>
</dbReference>
<dbReference type="HOGENOM" id="CLU_028594_0_1_6"/>
<feature type="transmembrane region" description="Helical" evidence="6">
    <location>
        <begin position="7"/>
        <end position="24"/>
    </location>
</feature>
<dbReference type="PANTHER" id="PTHR35008:SF4">
    <property type="entry name" value="BLL4482 PROTEIN"/>
    <property type="match status" value="1"/>
</dbReference>
<dbReference type="Proteomes" id="UP000011859">
    <property type="component" value="Chromosome"/>
</dbReference>
<dbReference type="GO" id="GO:0009055">
    <property type="term" value="F:electron transfer activity"/>
    <property type="evidence" value="ECO:0007669"/>
    <property type="project" value="InterPro"/>
</dbReference>
<feature type="binding site" description="covalent" evidence="4">
    <location>
        <position position="329"/>
    </location>
    <ligand>
        <name>heme c</name>
        <dbReference type="ChEBI" id="CHEBI:61717"/>
        <label>3</label>
    </ligand>
</feature>
<dbReference type="RefSeq" id="WP_015448970.1">
    <property type="nucleotide sequence ID" value="NC_020541.1"/>
</dbReference>
<dbReference type="InterPro" id="IPR051459">
    <property type="entry name" value="Cytochrome_c-type_DH"/>
</dbReference>
<feature type="binding site" description="covalent" evidence="4">
    <location>
        <position position="210"/>
    </location>
    <ligand>
        <name>heme c</name>
        <dbReference type="ChEBI" id="CHEBI:61717"/>
        <label>2</label>
    </ligand>
</feature>
<dbReference type="GO" id="GO:0005506">
    <property type="term" value="F:iron ion binding"/>
    <property type="evidence" value="ECO:0007669"/>
    <property type="project" value="InterPro"/>
</dbReference>
<keyword evidence="3 5" id="KW-0408">Iron</keyword>
<dbReference type="eggNOG" id="COG2010">
    <property type="taxonomic scope" value="Bacteria"/>
</dbReference>
<dbReference type="OrthoDB" id="9811281at2"/>
<dbReference type="Gene3D" id="1.10.760.10">
    <property type="entry name" value="Cytochrome c-like domain"/>
    <property type="match status" value="3"/>
</dbReference>
<dbReference type="PANTHER" id="PTHR35008">
    <property type="entry name" value="BLL4482 PROTEIN-RELATED"/>
    <property type="match status" value="1"/>
</dbReference>
<dbReference type="PROSITE" id="PS51007">
    <property type="entry name" value="CYTC"/>
    <property type="match status" value="3"/>
</dbReference>
<dbReference type="PIRSF" id="PIRSF000018">
    <property type="entry name" value="Mb_ADH_cyt_c"/>
    <property type="match status" value="1"/>
</dbReference>
<feature type="domain" description="Cytochrome c" evidence="7">
    <location>
        <begin position="192"/>
        <end position="302"/>
    </location>
</feature>
<feature type="binding site" description="covalent" evidence="4">
    <location>
        <position position="61"/>
    </location>
    <ligand>
        <name>heme c</name>
        <dbReference type="ChEBI" id="CHEBI:61717"/>
        <label>1</label>
    </ligand>
</feature>
<feature type="binding site" description="covalent" evidence="4">
    <location>
        <position position="207"/>
    </location>
    <ligand>
        <name>heme c</name>
        <dbReference type="ChEBI" id="CHEBI:61717"/>
        <label>2</label>
    </ligand>
</feature>
<accession>M4NIH5</accession>
<dbReference type="SUPFAM" id="SSF46626">
    <property type="entry name" value="Cytochrome c"/>
    <property type="match status" value="3"/>
</dbReference>
<dbReference type="STRING" id="666685.R2APBS1_3644"/>
<evidence type="ECO:0000256" key="5">
    <source>
        <dbReference type="PIRSR" id="PIRSR000018-51"/>
    </source>
</evidence>
<keyword evidence="1 4" id="KW-0349">Heme</keyword>
<evidence type="ECO:0000256" key="3">
    <source>
        <dbReference type="ARBA" id="ARBA00023004"/>
    </source>
</evidence>
<keyword evidence="6" id="KW-0472">Membrane</keyword>
<proteinExistence type="predicted"/>
<dbReference type="InterPro" id="IPR014353">
    <property type="entry name" value="Membr-bd_ADH_cyt_c"/>
</dbReference>
<keyword evidence="6" id="KW-0812">Transmembrane</keyword>
<protein>
    <submittedName>
        <fullName evidence="8">Cytochrome c, mono-and diheme variants family</fullName>
    </submittedName>
</protein>
<evidence type="ECO:0000313" key="9">
    <source>
        <dbReference type="Proteomes" id="UP000011859"/>
    </source>
</evidence>
<comment type="cofactor">
    <cofactor evidence="4">
        <name>heme c</name>
        <dbReference type="ChEBI" id="CHEBI:61717"/>
    </cofactor>
    <text evidence="4">Binds 3 heme c groups covalently per subunit.</text>
</comment>
<dbReference type="AlphaFoldDB" id="M4NIH5"/>
<evidence type="ECO:0000313" key="8">
    <source>
        <dbReference type="EMBL" id="AGG90704.1"/>
    </source>
</evidence>
<keyword evidence="9" id="KW-1185">Reference proteome</keyword>
<keyword evidence="2 5" id="KW-0479">Metal-binding</keyword>
<sequence precursor="true">MTWRRHGWWVPALLVVAVLGWWYLGHGQPVASPAQRAADAAALRDPALIARGEYLATAGDCAACHTARDGQRYAGGRSLGTPFGDVPAPNITPDPDTGIGQWSFDDFWRALHEGKGRRGELLYPVFSYTSFTKVSRDDALAIFAYLKSLPPVQRPDTALGLEFPYNVRSSLVAWRALYFKPGEYRPDPTKSEQWNRGAYLVQGLGHCNECHSTRDSLGGIEQDRHLTGGQIPQLDWYAPDLSTQAGGGLDGWRAQDIVDLLKTGQSAKGTAFGPMADVVRLSTQHLRDADLQAVAVYLQSLPPRAPAAAVPFVQAASHAQGGKLYAQHCADCHGKDGRGVAGTYPPLDGNTSVTEPTGINAIRSVLLGGFAPATAGNPQPYSMPPFAQQLNDEDVAAVVGYIRQSWSNQAAAVQPADVGTYRNTPVD</sequence>
<dbReference type="EMBL" id="CP003470">
    <property type="protein sequence ID" value="AGG90704.1"/>
    <property type="molecule type" value="Genomic_DNA"/>
</dbReference>
<feature type="binding site" description="covalent" evidence="4">
    <location>
        <position position="332"/>
    </location>
    <ligand>
        <name>heme c</name>
        <dbReference type="ChEBI" id="CHEBI:61717"/>
        <label>3</label>
    </ligand>
</feature>
<organism evidence="8 9">
    <name type="scientific">Rhodanobacter denitrificans</name>
    <dbReference type="NCBI Taxonomy" id="666685"/>
    <lineage>
        <taxon>Bacteria</taxon>
        <taxon>Pseudomonadati</taxon>
        <taxon>Pseudomonadota</taxon>
        <taxon>Gammaproteobacteria</taxon>
        <taxon>Lysobacterales</taxon>
        <taxon>Rhodanobacteraceae</taxon>
        <taxon>Rhodanobacter</taxon>
    </lineage>
</organism>
<evidence type="ECO:0000256" key="2">
    <source>
        <dbReference type="ARBA" id="ARBA00022723"/>
    </source>
</evidence>
<evidence type="ECO:0000256" key="1">
    <source>
        <dbReference type="ARBA" id="ARBA00022617"/>
    </source>
</evidence>
<reference evidence="8 9" key="1">
    <citation type="submission" date="2012-04" db="EMBL/GenBank/DDBJ databases">
        <title>Complete genome of Rhodanobacter sp. 2APBS1.</title>
        <authorList>
            <consortium name="US DOE Joint Genome Institute"/>
            <person name="Huntemann M."/>
            <person name="Wei C.-L."/>
            <person name="Han J."/>
            <person name="Detter J.C."/>
            <person name="Han C."/>
            <person name="Tapia R."/>
            <person name="Munk A.C.C."/>
            <person name="Chen A."/>
            <person name="Krypides N."/>
            <person name="Mavromatis K."/>
            <person name="Markowitz V."/>
            <person name="Szeto E."/>
            <person name="Ivanova N."/>
            <person name="Mikhailova N."/>
            <person name="Ovchinnikova G."/>
            <person name="Pagani I."/>
            <person name="Pati A."/>
            <person name="Goodwin L."/>
            <person name="Peters L."/>
            <person name="Pitluck S."/>
            <person name="Woyke T."/>
            <person name="Prakash O."/>
            <person name="Elkins J."/>
            <person name="Brown S."/>
            <person name="Palumbo A."/>
            <person name="Hemme C."/>
            <person name="Zhou J."/>
            <person name="Watson D."/>
            <person name="Jardine P."/>
            <person name="Kostka J."/>
            <person name="Green S."/>
        </authorList>
    </citation>
    <scope>NUCLEOTIDE SEQUENCE [LARGE SCALE GENOMIC DNA]</scope>
    <source>
        <strain evidence="8 9">2APBS1</strain>
    </source>
</reference>
<feature type="binding site" description="axial binding residue" evidence="5">
    <location>
        <position position="211"/>
    </location>
    <ligand>
        <name>heme c</name>
        <dbReference type="ChEBI" id="CHEBI:61717"/>
        <label>2</label>
    </ligand>
    <ligandPart>
        <name>Fe</name>
        <dbReference type="ChEBI" id="CHEBI:18248"/>
    </ligandPart>
</feature>
<dbReference type="GO" id="GO:0020037">
    <property type="term" value="F:heme binding"/>
    <property type="evidence" value="ECO:0007669"/>
    <property type="project" value="InterPro"/>
</dbReference>
<feature type="binding site" description="axial binding residue" evidence="5">
    <location>
        <position position="65"/>
    </location>
    <ligand>
        <name>heme c</name>
        <dbReference type="ChEBI" id="CHEBI:61717"/>
        <label>1</label>
    </ligand>
    <ligandPart>
        <name>Fe</name>
        <dbReference type="ChEBI" id="CHEBI:18248"/>
    </ligandPart>
</feature>
<keyword evidence="6" id="KW-1133">Transmembrane helix</keyword>
<feature type="domain" description="Cytochrome c" evidence="7">
    <location>
        <begin position="47"/>
        <end position="150"/>
    </location>
</feature>
<name>M4NIH5_9GAMM</name>
<dbReference type="GO" id="GO:0016614">
    <property type="term" value="F:oxidoreductase activity, acting on CH-OH group of donors"/>
    <property type="evidence" value="ECO:0007669"/>
    <property type="project" value="InterPro"/>
</dbReference>
<dbReference type="InterPro" id="IPR009056">
    <property type="entry name" value="Cyt_c-like_dom"/>
</dbReference>
<dbReference type="InterPro" id="IPR036909">
    <property type="entry name" value="Cyt_c-like_dom_sf"/>
</dbReference>
<dbReference type="Pfam" id="PF00034">
    <property type="entry name" value="Cytochrom_C"/>
    <property type="match status" value="3"/>
</dbReference>